<gene>
    <name evidence="1" type="ORF">HV077_08205</name>
</gene>
<dbReference type="InterPro" id="IPR036388">
    <property type="entry name" value="WH-like_DNA-bd_sf"/>
</dbReference>
<proteinExistence type="predicted"/>
<accession>A0A7W3D3L4</accession>
<sequence>MNNKGQTDAIIQFIADHPGCYMSDVIREMNIAKGSVTSVLFKQSGAGVLRREGFEKRYRYYVVNPADRIAKQKSRPARCDNSEINPLSNLFNQRLAEVRGGR</sequence>
<protein>
    <submittedName>
        <fullName evidence="1">Winged helix-turn-helix transcriptional regulator</fullName>
    </submittedName>
</protein>
<dbReference type="InterPro" id="IPR036390">
    <property type="entry name" value="WH_DNA-bd_sf"/>
</dbReference>
<name>A0A7W3D3L4_CITFR</name>
<dbReference type="Proteomes" id="UP000591803">
    <property type="component" value="Unassembled WGS sequence"/>
</dbReference>
<reference evidence="1 2" key="1">
    <citation type="submission" date="2020-06" db="EMBL/GenBank/DDBJ databases">
        <title>REHAB project genomes.</title>
        <authorList>
            <person name="Shaw L.P."/>
        </authorList>
    </citation>
    <scope>NUCLEOTIDE SEQUENCE [LARGE SCALE GENOMIC DNA]</scope>
    <source>
        <strain evidence="1 2">RHBSTW-00116</strain>
    </source>
</reference>
<dbReference type="EMBL" id="JABXRI010000001">
    <property type="protein sequence ID" value="MBA8062379.1"/>
    <property type="molecule type" value="Genomic_DNA"/>
</dbReference>
<dbReference type="AlphaFoldDB" id="A0A7W3D3L4"/>
<evidence type="ECO:0000313" key="1">
    <source>
        <dbReference type="EMBL" id="MBA8062379.1"/>
    </source>
</evidence>
<comment type="caution">
    <text evidence="1">The sequence shown here is derived from an EMBL/GenBank/DDBJ whole genome shotgun (WGS) entry which is preliminary data.</text>
</comment>
<evidence type="ECO:0000313" key="2">
    <source>
        <dbReference type="Proteomes" id="UP000591803"/>
    </source>
</evidence>
<dbReference type="SUPFAM" id="SSF46785">
    <property type="entry name" value="Winged helix' DNA-binding domain"/>
    <property type="match status" value="1"/>
</dbReference>
<dbReference type="Gene3D" id="1.10.10.10">
    <property type="entry name" value="Winged helix-like DNA-binding domain superfamily/Winged helix DNA-binding domain"/>
    <property type="match status" value="1"/>
</dbReference>
<organism evidence="1 2">
    <name type="scientific">Citrobacter freundii</name>
    <dbReference type="NCBI Taxonomy" id="546"/>
    <lineage>
        <taxon>Bacteria</taxon>
        <taxon>Pseudomonadati</taxon>
        <taxon>Pseudomonadota</taxon>
        <taxon>Gammaproteobacteria</taxon>
        <taxon>Enterobacterales</taxon>
        <taxon>Enterobacteriaceae</taxon>
        <taxon>Citrobacter</taxon>
        <taxon>Citrobacter freundii complex</taxon>
    </lineage>
</organism>